<keyword evidence="3" id="KW-1185">Reference proteome</keyword>
<accession>E4ZYP6</accession>
<dbReference type="Proteomes" id="UP000002668">
    <property type="component" value="Genome"/>
</dbReference>
<evidence type="ECO:0000256" key="1">
    <source>
        <dbReference type="SAM" id="SignalP"/>
    </source>
</evidence>
<dbReference type="OMA" id="SIWGGQS"/>
<name>E4ZYP6_LEPMJ</name>
<feature type="signal peptide" evidence="1">
    <location>
        <begin position="1"/>
        <end position="18"/>
    </location>
</feature>
<dbReference type="InParanoid" id="E4ZYP6"/>
<dbReference type="HOGENOM" id="CLU_1982369_0_0_1"/>
<dbReference type="AlphaFoldDB" id="E4ZYP6"/>
<dbReference type="EMBL" id="FP929129">
    <property type="protein sequence ID" value="CBX96572.1"/>
    <property type="molecule type" value="Genomic_DNA"/>
</dbReference>
<reference evidence="3" key="1">
    <citation type="journal article" date="2011" name="Nat. Commun.">
        <title>Effector diversification within compartments of the Leptosphaeria maculans genome affected by Repeat-Induced Point mutations.</title>
        <authorList>
            <person name="Rouxel T."/>
            <person name="Grandaubert J."/>
            <person name="Hane J.K."/>
            <person name="Hoede C."/>
            <person name="van de Wouw A.P."/>
            <person name="Couloux A."/>
            <person name="Dominguez V."/>
            <person name="Anthouard V."/>
            <person name="Bally P."/>
            <person name="Bourras S."/>
            <person name="Cozijnsen A.J."/>
            <person name="Ciuffetti L.M."/>
            <person name="Degrave A."/>
            <person name="Dilmaghani A."/>
            <person name="Duret L."/>
            <person name="Fudal I."/>
            <person name="Goodwin S.B."/>
            <person name="Gout L."/>
            <person name="Glaser N."/>
            <person name="Linglin J."/>
            <person name="Kema G.H.J."/>
            <person name="Lapalu N."/>
            <person name="Lawrence C.B."/>
            <person name="May K."/>
            <person name="Meyer M."/>
            <person name="Ollivier B."/>
            <person name="Poulain J."/>
            <person name="Schoch C.L."/>
            <person name="Simon A."/>
            <person name="Spatafora J.W."/>
            <person name="Stachowiak A."/>
            <person name="Turgeon B.G."/>
            <person name="Tyler B.M."/>
            <person name="Vincent D."/>
            <person name="Weissenbach J."/>
            <person name="Amselem J."/>
            <person name="Quesneville H."/>
            <person name="Oliver R.P."/>
            <person name="Wincker P."/>
            <person name="Balesdent M.-H."/>
            <person name="Howlett B.J."/>
        </authorList>
    </citation>
    <scope>NUCLEOTIDE SEQUENCE [LARGE SCALE GENOMIC DNA]</scope>
    <source>
        <strain evidence="3">JN3 / isolate v23.1.3 / race Av1-4-5-6-7-8</strain>
    </source>
</reference>
<keyword evidence="1" id="KW-0732">Signal</keyword>
<organism evidence="3">
    <name type="scientific">Leptosphaeria maculans (strain JN3 / isolate v23.1.3 / race Av1-4-5-6-7-8)</name>
    <name type="common">Blackleg fungus</name>
    <name type="synonym">Phoma lingam</name>
    <dbReference type="NCBI Taxonomy" id="985895"/>
    <lineage>
        <taxon>Eukaryota</taxon>
        <taxon>Fungi</taxon>
        <taxon>Dikarya</taxon>
        <taxon>Ascomycota</taxon>
        <taxon>Pezizomycotina</taxon>
        <taxon>Dothideomycetes</taxon>
        <taxon>Pleosporomycetidae</taxon>
        <taxon>Pleosporales</taxon>
        <taxon>Pleosporineae</taxon>
        <taxon>Leptosphaeriaceae</taxon>
        <taxon>Plenodomus</taxon>
        <taxon>Plenodomus lingam/Leptosphaeria maculans species complex</taxon>
    </lineage>
</organism>
<feature type="chain" id="PRO_5003194992" evidence="1">
    <location>
        <begin position="19"/>
        <end position="139"/>
    </location>
</feature>
<evidence type="ECO:0000313" key="2">
    <source>
        <dbReference type="EMBL" id="CBX96572.1"/>
    </source>
</evidence>
<sequence>MQYPLALALLISAIGVNAAPSNSLVPRIPSIPLSIYTDNACLTPANPVAVIQIPTNTPCFNVTFTPPSSNESAKIQSTNLAALPAGCTLRAVRAYSESNCGGNFITFDRVSTPNDNSPCRTFGDANKFIRSAVALGTCQ</sequence>
<dbReference type="VEuPathDB" id="FungiDB:LEMA_P108370.1"/>
<gene>
    <name evidence="2" type="ORF">LEMA_P108370.1</name>
</gene>
<protein>
    <submittedName>
        <fullName evidence="2">Uncharacterized protein</fullName>
    </submittedName>
</protein>
<dbReference type="OrthoDB" id="3745536at2759"/>
<dbReference type="eggNOG" id="ENOG502RIWE">
    <property type="taxonomic scope" value="Eukaryota"/>
</dbReference>
<proteinExistence type="predicted"/>
<evidence type="ECO:0000313" key="3">
    <source>
        <dbReference type="Proteomes" id="UP000002668"/>
    </source>
</evidence>